<gene>
    <name evidence="2" type="ORF">ACI2L5_16810</name>
</gene>
<evidence type="ECO:0000256" key="1">
    <source>
        <dbReference type="SAM" id="SignalP"/>
    </source>
</evidence>
<dbReference type="EMBL" id="JBJDQH010000005">
    <property type="protein sequence ID" value="MFK4266583.1"/>
    <property type="molecule type" value="Genomic_DNA"/>
</dbReference>
<organism evidence="2 3">
    <name type="scientific">Streptomyces milbemycinicus</name>
    <dbReference type="NCBI Taxonomy" id="476552"/>
    <lineage>
        <taxon>Bacteria</taxon>
        <taxon>Bacillati</taxon>
        <taxon>Actinomycetota</taxon>
        <taxon>Actinomycetes</taxon>
        <taxon>Kitasatosporales</taxon>
        <taxon>Streptomycetaceae</taxon>
        <taxon>Streptomyces</taxon>
    </lineage>
</organism>
<reference evidence="2 3" key="1">
    <citation type="submission" date="2024-11" db="EMBL/GenBank/DDBJ databases">
        <title>The Natural Products Discovery Center: Release of the First 8490 Sequenced Strains for Exploring Actinobacteria Biosynthetic Diversity.</title>
        <authorList>
            <person name="Kalkreuter E."/>
            <person name="Kautsar S.A."/>
            <person name="Yang D."/>
            <person name="Bader C.D."/>
            <person name="Teijaro C.N."/>
            <person name="Fluegel L."/>
            <person name="Davis C.M."/>
            <person name="Simpson J.R."/>
            <person name="Lauterbach L."/>
            <person name="Steele A.D."/>
            <person name="Gui C."/>
            <person name="Meng S."/>
            <person name="Li G."/>
            <person name="Viehrig K."/>
            <person name="Ye F."/>
            <person name="Su P."/>
            <person name="Kiefer A.F."/>
            <person name="Nichols A."/>
            <person name="Cepeda A.J."/>
            <person name="Yan W."/>
            <person name="Fan B."/>
            <person name="Jiang Y."/>
            <person name="Adhikari A."/>
            <person name="Zheng C.-J."/>
            <person name="Schuster L."/>
            <person name="Cowan T.M."/>
            <person name="Smanski M.J."/>
            <person name="Chevrette M.G."/>
            <person name="De Carvalho L.P.S."/>
            <person name="Shen B."/>
        </authorList>
    </citation>
    <scope>NUCLEOTIDE SEQUENCE [LARGE SCALE GENOMIC DNA]</scope>
    <source>
        <strain evidence="2 3">NPDC020863</strain>
    </source>
</reference>
<sequence length="166" mass="17332">MRASRTLKTLAVRAALAVGTAFAVSTTLLVPATQAAAAPSAVARVAAGPTLISYDIQSKTLTGSGFLPSHRVWVRTAVSGSVPTCGTVTLSDLRTSPTLLQTTSDPSGNISVPVDPKATLPPLLVCPNPIVYLYGAYPGEQVHFSAHDERYENGRLVWSNTLTVTA</sequence>
<evidence type="ECO:0000313" key="2">
    <source>
        <dbReference type="EMBL" id="MFK4266583.1"/>
    </source>
</evidence>
<keyword evidence="3" id="KW-1185">Reference proteome</keyword>
<feature type="signal peptide" evidence="1">
    <location>
        <begin position="1"/>
        <end position="23"/>
    </location>
</feature>
<name>A0ABW8LKY3_9ACTN</name>
<dbReference type="RefSeq" id="WP_358635957.1">
    <property type="nucleotide sequence ID" value="NZ_JBFACG010000009.1"/>
</dbReference>
<proteinExistence type="predicted"/>
<evidence type="ECO:0000313" key="3">
    <source>
        <dbReference type="Proteomes" id="UP001620295"/>
    </source>
</evidence>
<dbReference type="Proteomes" id="UP001620295">
    <property type="component" value="Unassembled WGS sequence"/>
</dbReference>
<accession>A0ABW8LKY3</accession>
<keyword evidence="1" id="KW-0732">Signal</keyword>
<feature type="chain" id="PRO_5046677632" description="Secreted protein" evidence="1">
    <location>
        <begin position="24"/>
        <end position="166"/>
    </location>
</feature>
<comment type="caution">
    <text evidence="2">The sequence shown here is derived from an EMBL/GenBank/DDBJ whole genome shotgun (WGS) entry which is preliminary data.</text>
</comment>
<protein>
    <recommendedName>
        <fullName evidence="4">Secreted protein</fullName>
    </recommendedName>
</protein>
<evidence type="ECO:0008006" key="4">
    <source>
        <dbReference type="Google" id="ProtNLM"/>
    </source>
</evidence>